<evidence type="ECO:0000313" key="2">
    <source>
        <dbReference type="EMBL" id="KAK4497074.1"/>
    </source>
</evidence>
<comment type="caution">
    <text evidence="2">The sequence shown here is derived from an EMBL/GenBank/DDBJ whole genome shotgun (WGS) entry which is preliminary data.</text>
</comment>
<dbReference type="InterPro" id="IPR010730">
    <property type="entry name" value="HET"/>
</dbReference>
<evidence type="ECO:0000313" key="3">
    <source>
        <dbReference type="Proteomes" id="UP001305779"/>
    </source>
</evidence>
<evidence type="ECO:0000259" key="1">
    <source>
        <dbReference type="Pfam" id="PF06985"/>
    </source>
</evidence>
<accession>A0ABR0E6L3</accession>
<keyword evidence="3" id="KW-1185">Reference proteome</keyword>
<reference evidence="2 3" key="1">
    <citation type="journal article" date="2023" name="G3 (Bethesda)">
        <title>A chromosome-level genome assembly of Zasmidium syzygii isolated from banana leaves.</title>
        <authorList>
            <person name="van Westerhoven A.C."/>
            <person name="Mehrabi R."/>
            <person name="Talebi R."/>
            <person name="Steentjes M.B.F."/>
            <person name="Corcolon B."/>
            <person name="Chong P.A."/>
            <person name="Kema G.H.J."/>
            <person name="Seidl M.F."/>
        </authorList>
    </citation>
    <scope>NUCLEOTIDE SEQUENCE [LARGE SCALE GENOMIC DNA]</scope>
    <source>
        <strain evidence="2 3">P124</strain>
    </source>
</reference>
<name>A0ABR0E6L3_ZASCE</name>
<dbReference type="Proteomes" id="UP001305779">
    <property type="component" value="Unassembled WGS sequence"/>
</dbReference>
<dbReference type="EMBL" id="JAXOVC010000009">
    <property type="protein sequence ID" value="KAK4497074.1"/>
    <property type="molecule type" value="Genomic_DNA"/>
</dbReference>
<proteinExistence type="predicted"/>
<sequence>MDPPMRFLHEPLSQPTQQVRLLRFRKGGDDDMLAFDVITSDLGPAPEYFAVSYTWGDDLQDQVLAINDKVISVRQNCHYALWQIRSRYPDKTYVWIDFVCINQDDLEEKACQIQMMETIFTQARLVLVCVGPHADNSELVIDAVRRAKQHDPRAAEAASVVPLGDRTGQKFHDFMYGKHWEAWLDTLDDDHLANLNGAFQSFSQRKYWKRLWVVQEIAASKLAAGVLIGQDTLTWKDVDLLLQLMREVGRHGVKQRLWNDAGEKHWIYLWISKSVHNLHALSLSQAINFTYNRQCSDPRDHVYGILALVKWSKERIVPDYSKTPFDVAIETVVHLDEWISIWLMLHLVKTRDDARWAEIFTPWRERLTGEQGKTNVSLDNWQLERLCIALNGDSTCSQISATDHGLMTIPVKYDEQSSPERSERNKRIAAACMEAFHRCLQEDHSEPPKLLHYRENVVAIVCGDAQISDIVLTMWPGNPLLILRHHGEEFRIIGQGFLLPGLSAVYIQKRKQNPSHLTSRERDSMFLAKVHLTLSAGNMMRLVGQGMVDIEGPLWNVEDRVRQLANGRPLGTATVNIIEPKQAEGKIGV</sequence>
<protein>
    <recommendedName>
        <fullName evidence="1">Heterokaryon incompatibility domain-containing protein</fullName>
    </recommendedName>
</protein>
<dbReference type="InterPro" id="IPR052895">
    <property type="entry name" value="HetReg/Transcr_Mod"/>
</dbReference>
<feature type="domain" description="Heterokaryon incompatibility" evidence="1">
    <location>
        <begin position="48"/>
        <end position="216"/>
    </location>
</feature>
<dbReference type="Pfam" id="PF06985">
    <property type="entry name" value="HET"/>
    <property type="match status" value="1"/>
</dbReference>
<dbReference type="PANTHER" id="PTHR24148:SF73">
    <property type="entry name" value="HET DOMAIN PROTEIN (AFU_ORTHOLOGUE AFUA_8G01020)"/>
    <property type="match status" value="1"/>
</dbReference>
<dbReference type="PANTHER" id="PTHR24148">
    <property type="entry name" value="ANKYRIN REPEAT DOMAIN-CONTAINING PROTEIN 39 HOMOLOG-RELATED"/>
    <property type="match status" value="1"/>
</dbReference>
<gene>
    <name evidence="2" type="ORF">PRZ48_011523</name>
</gene>
<organism evidence="2 3">
    <name type="scientific">Zasmidium cellare</name>
    <name type="common">Wine cellar mold</name>
    <name type="synonym">Racodium cellare</name>
    <dbReference type="NCBI Taxonomy" id="395010"/>
    <lineage>
        <taxon>Eukaryota</taxon>
        <taxon>Fungi</taxon>
        <taxon>Dikarya</taxon>
        <taxon>Ascomycota</taxon>
        <taxon>Pezizomycotina</taxon>
        <taxon>Dothideomycetes</taxon>
        <taxon>Dothideomycetidae</taxon>
        <taxon>Mycosphaerellales</taxon>
        <taxon>Mycosphaerellaceae</taxon>
        <taxon>Zasmidium</taxon>
    </lineage>
</organism>